<accession>A0A0D0A0F1</accession>
<gene>
    <name evidence="1" type="ORF">PISMIDRAFT_91829</name>
</gene>
<evidence type="ECO:0000313" key="1">
    <source>
        <dbReference type="EMBL" id="KIK27917.1"/>
    </source>
</evidence>
<proteinExistence type="predicted"/>
<dbReference type="EMBL" id="KN833694">
    <property type="protein sequence ID" value="KIK27917.1"/>
    <property type="molecule type" value="Genomic_DNA"/>
</dbReference>
<dbReference type="AlphaFoldDB" id="A0A0D0A0F1"/>
<dbReference type="Proteomes" id="UP000054018">
    <property type="component" value="Unassembled WGS sequence"/>
</dbReference>
<keyword evidence="2" id="KW-1185">Reference proteome</keyword>
<reference evidence="2" key="2">
    <citation type="submission" date="2015-01" db="EMBL/GenBank/DDBJ databases">
        <title>Evolutionary Origins and Diversification of the Mycorrhizal Mutualists.</title>
        <authorList>
            <consortium name="DOE Joint Genome Institute"/>
            <consortium name="Mycorrhizal Genomics Consortium"/>
            <person name="Kohler A."/>
            <person name="Kuo A."/>
            <person name="Nagy L.G."/>
            <person name="Floudas D."/>
            <person name="Copeland A."/>
            <person name="Barry K.W."/>
            <person name="Cichocki N."/>
            <person name="Veneault-Fourrey C."/>
            <person name="LaButti K."/>
            <person name="Lindquist E.A."/>
            <person name="Lipzen A."/>
            <person name="Lundell T."/>
            <person name="Morin E."/>
            <person name="Murat C."/>
            <person name="Riley R."/>
            <person name="Ohm R."/>
            <person name="Sun H."/>
            <person name="Tunlid A."/>
            <person name="Henrissat B."/>
            <person name="Grigoriev I.V."/>
            <person name="Hibbett D.S."/>
            <person name="Martin F."/>
        </authorList>
    </citation>
    <scope>NUCLEOTIDE SEQUENCE [LARGE SCALE GENOMIC DNA]</scope>
    <source>
        <strain evidence="2">441</strain>
    </source>
</reference>
<organism evidence="1 2">
    <name type="scientific">Pisolithus microcarpus 441</name>
    <dbReference type="NCBI Taxonomy" id="765257"/>
    <lineage>
        <taxon>Eukaryota</taxon>
        <taxon>Fungi</taxon>
        <taxon>Dikarya</taxon>
        <taxon>Basidiomycota</taxon>
        <taxon>Agaricomycotina</taxon>
        <taxon>Agaricomycetes</taxon>
        <taxon>Agaricomycetidae</taxon>
        <taxon>Boletales</taxon>
        <taxon>Sclerodermatineae</taxon>
        <taxon>Pisolithaceae</taxon>
        <taxon>Pisolithus</taxon>
    </lineage>
</organism>
<reference evidence="1 2" key="1">
    <citation type="submission" date="2014-04" db="EMBL/GenBank/DDBJ databases">
        <authorList>
            <consortium name="DOE Joint Genome Institute"/>
            <person name="Kuo A."/>
            <person name="Kohler A."/>
            <person name="Costa M.D."/>
            <person name="Nagy L.G."/>
            <person name="Floudas D."/>
            <person name="Copeland A."/>
            <person name="Barry K.W."/>
            <person name="Cichocki N."/>
            <person name="Veneault-Fourrey C."/>
            <person name="LaButti K."/>
            <person name="Lindquist E.A."/>
            <person name="Lipzen A."/>
            <person name="Lundell T."/>
            <person name="Morin E."/>
            <person name="Murat C."/>
            <person name="Sun H."/>
            <person name="Tunlid A."/>
            <person name="Henrissat B."/>
            <person name="Grigoriev I.V."/>
            <person name="Hibbett D.S."/>
            <person name="Martin F."/>
            <person name="Nordberg H.P."/>
            <person name="Cantor M.N."/>
            <person name="Hua S.X."/>
        </authorList>
    </citation>
    <scope>NUCLEOTIDE SEQUENCE [LARGE SCALE GENOMIC DNA]</scope>
    <source>
        <strain evidence="1 2">441</strain>
    </source>
</reference>
<name>A0A0D0A0F1_9AGAM</name>
<sequence>NDTVSQSFSTSFIRSGGILPPSVKGDVASAPFTSLQPALEGVTLSTSVTCPYRVAVKHSVLTKPQD</sequence>
<evidence type="ECO:0000313" key="2">
    <source>
        <dbReference type="Proteomes" id="UP000054018"/>
    </source>
</evidence>
<dbReference type="STRING" id="765257.A0A0D0A0F1"/>
<protein>
    <submittedName>
        <fullName evidence="1">Uncharacterized protein</fullName>
    </submittedName>
</protein>
<dbReference type="OrthoDB" id="10039566at2759"/>
<feature type="non-terminal residue" evidence="1">
    <location>
        <position position="1"/>
    </location>
</feature>
<dbReference type="HOGENOM" id="CLU_2838210_0_0_1"/>